<comment type="function">
    <text evidence="6">RNaseP catalyzes the removal of the 5'-leader sequence from pre-tRNA to produce the mature 5'-terminus. It can also cleave other RNA substrates such as 4.5S RNA. The protein component plays an auxiliary but essential role in vivo by binding to the 5'-leader sequence and broadening the substrate specificity of the ribozyme.</text>
</comment>
<evidence type="ECO:0000256" key="6">
    <source>
        <dbReference type="HAMAP-Rule" id="MF_00227"/>
    </source>
</evidence>
<keyword evidence="1 6" id="KW-0819">tRNA processing</keyword>
<dbReference type="InterPro" id="IPR000100">
    <property type="entry name" value="RNase_P"/>
</dbReference>
<dbReference type="PANTHER" id="PTHR33992">
    <property type="entry name" value="RIBONUCLEASE P PROTEIN COMPONENT"/>
    <property type="match status" value="1"/>
</dbReference>
<evidence type="ECO:0000256" key="7">
    <source>
        <dbReference type="NCBIfam" id="TIGR00188"/>
    </source>
</evidence>
<dbReference type="EC" id="3.1.26.5" evidence="6 7"/>
<evidence type="ECO:0000256" key="4">
    <source>
        <dbReference type="ARBA" id="ARBA00022801"/>
    </source>
</evidence>
<evidence type="ECO:0000313" key="8">
    <source>
        <dbReference type="EMBL" id="OBX84057.1"/>
    </source>
</evidence>
<keyword evidence="5 6" id="KW-0694">RNA-binding</keyword>
<organism evidence="8 10">
    <name type="scientific">Moraxella nonliquefaciens</name>
    <dbReference type="NCBI Taxonomy" id="478"/>
    <lineage>
        <taxon>Bacteria</taxon>
        <taxon>Pseudomonadati</taxon>
        <taxon>Pseudomonadota</taxon>
        <taxon>Gammaproteobacteria</taxon>
        <taxon>Moraxellales</taxon>
        <taxon>Moraxellaceae</taxon>
        <taxon>Moraxella</taxon>
    </lineage>
</organism>
<dbReference type="PANTHER" id="PTHR33992:SF1">
    <property type="entry name" value="RIBONUCLEASE P PROTEIN COMPONENT"/>
    <property type="match status" value="1"/>
</dbReference>
<keyword evidence="4 6" id="KW-0378">Hydrolase</keyword>
<evidence type="ECO:0000313" key="10">
    <source>
        <dbReference type="Proteomes" id="UP000092575"/>
    </source>
</evidence>
<dbReference type="NCBIfam" id="TIGR00188">
    <property type="entry name" value="rnpA"/>
    <property type="match status" value="1"/>
</dbReference>
<gene>
    <name evidence="6 9" type="primary">rnpA</name>
    <name evidence="8" type="ORF">A7456_03040</name>
    <name evidence="9" type="ORF">I6G26_01475</name>
</gene>
<dbReference type="HAMAP" id="MF_00227">
    <property type="entry name" value="RNase_P"/>
    <property type="match status" value="1"/>
</dbReference>
<dbReference type="Proteomes" id="UP000594834">
    <property type="component" value="Chromosome"/>
</dbReference>
<sequence>MINSQPGAIPLSFTKAERLLHPNEFKRVFDNPIKKIHSEHLLLFIQTGVPEQTQARLGLAITKKKVKLAVMRNRLKRLSREIFRHTAPTLGSVDVVLIVKKSYAKKTDLNDELTHIFEKLAILFPAISI</sequence>
<dbReference type="STRING" id="478.A7456_03040"/>
<dbReference type="SUPFAM" id="SSF54211">
    <property type="entry name" value="Ribosomal protein S5 domain 2-like"/>
    <property type="match status" value="1"/>
</dbReference>
<dbReference type="GO" id="GO:0004526">
    <property type="term" value="F:ribonuclease P activity"/>
    <property type="evidence" value="ECO:0007669"/>
    <property type="project" value="UniProtKB-UniRule"/>
</dbReference>
<evidence type="ECO:0000256" key="3">
    <source>
        <dbReference type="ARBA" id="ARBA00022759"/>
    </source>
</evidence>
<dbReference type="InterPro" id="IPR020568">
    <property type="entry name" value="Ribosomal_Su5_D2-typ_SF"/>
</dbReference>
<dbReference type="Proteomes" id="UP000092575">
    <property type="component" value="Unassembled WGS sequence"/>
</dbReference>
<comment type="catalytic activity">
    <reaction evidence="6">
        <text>Endonucleolytic cleavage of RNA, removing 5'-extranucleotides from tRNA precursor.</text>
        <dbReference type="EC" id="3.1.26.5"/>
    </reaction>
</comment>
<accession>A0A1B8QKL0</accession>
<evidence type="ECO:0000313" key="11">
    <source>
        <dbReference type="Proteomes" id="UP000594834"/>
    </source>
</evidence>
<dbReference type="Gene3D" id="3.30.230.10">
    <property type="match status" value="1"/>
</dbReference>
<evidence type="ECO:0000256" key="2">
    <source>
        <dbReference type="ARBA" id="ARBA00022722"/>
    </source>
</evidence>
<dbReference type="Pfam" id="PF00825">
    <property type="entry name" value="Ribonuclease_P"/>
    <property type="match status" value="1"/>
</dbReference>
<dbReference type="RefSeq" id="WP_067008845.1">
    <property type="nucleotide sequence ID" value="NZ_CP065728.1"/>
</dbReference>
<dbReference type="GO" id="GO:0030677">
    <property type="term" value="C:ribonuclease P complex"/>
    <property type="evidence" value="ECO:0007669"/>
    <property type="project" value="TreeGrafter"/>
</dbReference>
<dbReference type="EMBL" id="CP065728">
    <property type="protein sequence ID" value="QPT44742.1"/>
    <property type="molecule type" value="Genomic_DNA"/>
</dbReference>
<dbReference type="GO" id="GO:0042781">
    <property type="term" value="F:3'-tRNA processing endoribonuclease activity"/>
    <property type="evidence" value="ECO:0007669"/>
    <property type="project" value="TreeGrafter"/>
</dbReference>
<protein>
    <recommendedName>
        <fullName evidence="6 7">Ribonuclease P protein component</fullName>
        <shortName evidence="6">RNase P protein</shortName>
        <shortName evidence="6">RNaseP protein</shortName>
        <ecNumber evidence="6 7">3.1.26.5</ecNumber>
    </recommendedName>
    <alternativeName>
        <fullName evidence="6">Protein C5</fullName>
    </alternativeName>
</protein>
<dbReference type="EMBL" id="LXTW01000023">
    <property type="protein sequence ID" value="OBX84057.1"/>
    <property type="molecule type" value="Genomic_DNA"/>
</dbReference>
<dbReference type="InterPro" id="IPR014721">
    <property type="entry name" value="Ribsml_uS5_D2-typ_fold_subgr"/>
</dbReference>
<keyword evidence="11" id="KW-1185">Reference proteome</keyword>
<evidence type="ECO:0000313" key="9">
    <source>
        <dbReference type="EMBL" id="QPT44742.1"/>
    </source>
</evidence>
<comment type="similarity">
    <text evidence="6">Belongs to the RnpA family.</text>
</comment>
<dbReference type="GO" id="GO:0001682">
    <property type="term" value="P:tRNA 5'-leader removal"/>
    <property type="evidence" value="ECO:0007669"/>
    <property type="project" value="UniProtKB-UniRule"/>
</dbReference>
<name>A0A1B8QKL0_MORNO</name>
<proteinExistence type="inferred from homology"/>
<reference evidence="9 11" key="2">
    <citation type="submission" date="2020-12" db="EMBL/GenBank/DDBJ databases">
        <title>FDA dAtabase for Regulatory Grade micrObial Sequences (FDA-ARGOS): Supporting development and validation of Infectious Disease Dx tests.</title>
        <authorList>
            <person name="Sproer C."/>
            <person name="Gronow S."/>
            <person name="Severitt S."/>
            <person name="Schroder I."/>
            <person name="Tallon L."/>
            <person name="Sadzewicz L."/>
            <person name="Zhao X."/>
            <person name="Boylan J."/>
            <person name="Ott S."/>
            <person name="Bowen H."/>
            <person name="Vavikolanu K."/>
            <person name="Mehta A."/>
            <person name="Aluvathingal J."/>
            <person name="Nadendla S."/>
            <person name="Lowell S."/>
            <person name="Myers T."/>
            <person name="Yan Y."/>
            <person name="Sichtig H."/>
        </authorList>
    </citation>
    <scope>NUCLEOTIDE SEQUENCE [LARGE SCALE GENOMIC DNA]</scope>
    <source>
        <strain evidence="9 11">FDAARGOS_869</strain>
    </source>
</reference>
<dbReference type="AlphaFoldDB" id="A0A1B8QKL0"/>
<comment type="subunit">
    <text evidence="6">Consists of a catalytic RNA component (M1 or rnpB) and a protein subunit.</text>
</comment>
<keyword evidence="3 6" id="KW-0255">Endonuclease</keyword>
<dbReference type="GO" id="GO:0000049">
    <property type="term" value="F:tRNA binding"/>
    <property type="evidence" value="ECO:0007669"/>
    <property type="project" value="UniProtKB-UniRule"/>
</dbReference>
<reference evidence="8 10" key="1">
    <citation type="submission" date="2016-05" db="EMBL/GenBank/DDBJ databases">
        <title>Draft genome sequence of Moraxella nonliquefaciens CCUG 348T.</title>
        <authorList>
            <person name="Salva-Serra F."/>
            <person name="Engstrom-Jakobsson H."/>
            <person name="Thorell K."/>
            <person name="Gonzales-Siles L."/>
            <person name="Karlsson R."/>
            <person name="Boulund F."/>
            <person name="Engstrand L."/>
            <person name="Kristiansson E."/>
            <person name="Moore E."/>
        </authorList>
    </citation>
    <scope>NUCLEOTIDE SEQUENCE [LARGE SCALE GENOMIC DNA]</scope>
    <source>
        <strain evidence="8 10">CCUG 348</strain>
    </source>
</reference>
<evidence type="ECO:0000256" key="1">
    <source>
        <dbReference type="ARBA" id="ARBA00022694"/>
    </source>
</evidence>
<keyword evidence="2 6" id="KW-0540">Nuclease</keyword>
<evidence type="ECO:0000256" key="5">
    <source>
        <dbReference type="ARBA" id="ARBA00022884"/>
    </source>
</evidence>